<accession>A0A4V6T6J8</accession>
<reference evidence="2 3" key="2">
    <citation type="submission" date="2019-05" db="EMBL/GenBank/DDBJ databases">
        <title>Glycomyces buryatensis sp. nov.</title>
        <authorList>
            <person name="Nikitina E."/>
        </authorList>
    </citation>
    <scope>NUCLEOTIDE SEQUENCE [LARGE SCALE GENOMIC DNA]</scope>
    <source>
        <strain evidence="2 3">18</strain>
    </source>
</reference>
<name>A0A4V6T6J8_9ACTN</name>
<gene>
    <name evidence="2" type="ORF">FAB82_22790</name>
</gene>
<keyword evidence="1" id="KW-0472">Membrane</keyword>
<dbReference type="EMBL" id="STGY01000073">
    <property type="protein sequence ID" value="THV35706.1"/>
    <property type="molecule type" value="Genomic_DNA"/>
</dbReference>
<protein>
    <submittedName>
        <fullName evidence="2">Uncharacterized protein</fullName>
    </submittedName>
</protein>
<proteinExistence type="predicted"/>
<dbReference type="Pfam" id="PF18895">
    <property type="entry name" value="T4SS_pilin"/>
    <property type="match status" value="1"/>
</dbReference>
<evidence type="ECO:0000256" key="1">
    <source>
        <dbReference type="SAM" id="Phobius"/>
    </source>
</evidence>
<reference evidence="3" key="1">
    <citation type="submission" date="2019-04" db="EMBL/GenBank/DDBJ databases">
        <title>Nocardioides xinjiangensis sp. nov.</title>
        <authorList>
            <person name="Liu S."/>
        </authorList>
    </citation>
    <scope>NUCLEOTIDE SEQUENCE [LARGE SCALE GENOMIC DNA]</scope>
    <source>
        <strain evidence="3">18</strain>
    </source>
</reference>
<evidence type="ECO:0000313" key="3">
    <source>
        <dbReference type="Proteomes" id="UP000308760"/>
    </source>
</evidence>
<sequence length="132" mass="14009">MEPTFNDRSDSGRWRVVAAHPATAWALRLGLIVAGTAVVIALDAGPALAQTTTETVTAMLNRIRNWIIGLAGLFAVIMATIAGVRYMLSSDPAQTEKAKSALRAAGVGLALVLFAPVLIKLLEYFVGSHSYE</sequence>
<keyword evidence="1" id="KW-1133">Transmembrane helix</keyword>
<feature type="transmembrane region" description="Helical" evidence="1">
    <location>
        <begin position="25"/>
        <end position="45"/>
    </location>
</feature>
<dbReference type="OrthoDB" id="4566527at2"/>
<dbReference type="InterPro" id="IPR043993">
    <property type="entry name" value="T4SS_pilin"/>
</dbReference>
<keyword evidence="1" id="KW-0812">Transmembrane</keyword>
<comment type="caution">
    <text evidence="2">The sequence shown here is derived from an EMBL/GenBank/DDBJ whole genome shotgun (WGS) entry which is preliminary data.</text>
</comment>
<feature type="transmembrane region" description="Helical" evidence="1">
    <location>
        <begin position="66"/>
        <end position="88"/>
    </location>
</feature>
<evidence type="ECO:0000313" key="2">
    <source>
        <dbReference type="EMBL" id="THV35706.1"/>
    </source>
</evidence>
<keyword evidence="3" id="KW-1185">Reference proteome</keyword>
<organism evidence="2 3">
    <name type="scientific">Glycomyces buryatensis</name>
    <dbReference type="NCBI Taxonomy" id="2570927"/>
    <lineage>
        <taxon>Bacteria</taxon>
        <taxon>Bacillati</taxon>
        <taxon>Actinomycetota</taxon>
        <taxon>Actinomycetes</taxon>
        <taxon>Glycomycetales</taxon>
        <taxon>Glycomycetaceae</taxon>
        <taxon>Glycomyces</taxon>
    </lineage>
</organism>
<dbReference type="AlphaFoldDB" id="A0A4V6T6J8"/>
<dbReference type="Proteomes" id="UP000308760">
    <property type="component" value="Unassembled WGS sequence"/>
</dbReference>
<feature type="transmembrane region" description="Helical" evidence="1">
    <location>
        <begin position="100"/>
        <end position="122"/>
    </location>
</feature>
<dbReference type="RefSeq" id="WP_136536863.1">
    <property type="nucleotide sequence ID" value="NZ_STGY01000073.1"/>
</dbReference>